<protein>
    <submittedName>
        <fullName evidence="2">Uncharacterized protein</fullName>
    </submittedName>
</protein>
<evidence type="ECO:0000313" key="2">
    <source>
        <dbReference type="EMBL" id="PIR86999.1"/>
    </source>
</evidence>
<gene>
    <name evidence="2" type="ORF">COU11_02090</name>
</gene>
<proteinExistence type="predicted"/>
<evidence type="ECO:0000256" key="1">
    <source>
        <dbReference type="SAM" id="Phobius"/>
    </source>
</evidence>
<keyword evidence="1" id="KW-0472">Membrane</keyword>
<dbReference type="AlphaFoldDB" id="A0A2H0UKR5"/>
<dbReference type="EMBL" id="PFBD01000020">
    <property type="protein sequence ID" value="PIR86999.1"/>
    <property type="molecule type" value="Genomic_DNA"/>
</dbReference>
<dbReference type="Proteomes" id="UP000229526">
    <property type="component" value="Unassembled WGS sequence"/>
</dbReference>
<feature type="transmembrane region" description="Helical" evidence="1">
    <location>
        <begin position="58"/>
        <end position="74"/>
    </location>
</feature>
<evidence type="ECO:0000313" key="3">
    <source>
        <dbReference type="Proteomes" id="UP000229526"/>
    </source>
</evidence>
<sequence length="83" mass="9071">METITRYTSELASLAGGLAASALVFAVLGLCLTIATDLLLAPLYGARKWRITRAAPRFVGNVIRFAFLIPYWIAKATWRVVTA</sequence>
<keyword evidence="1" id="KW-1133">Transmembrane helix</keyword>
<name>A0A2H0UKR5_9BACT</name>
<keyword evidence="1" id="KW-0812">Transmembrane</keyword>
<accession>A0A2H0UKR5</accession>
<reference evidence="3" key="1">
    <citation type="submission" date="2017-09" db="EMBL/GenBank/DDBJ databases">
        <title>Depth-based differentiation of microbial function through sediment-hosted aquifers and enrichment of novel symbionts in the deep terrestrial subsurface.</title>
        <authorList>
            <person name="Probst A.J."/>
            <person name="Ladd B."/>
            <person name="Jarett J.K."/>
            <person name="Geller-Mcgrath D.E."/>
            <person name="Sieber C.M.K."/>
            <person name="Emerson J.B."/>
            <person name="Anantharaman K."/>
            <person name="Thomas B.C."/>
            <person name="Malmstrom R."/>
            <person name="Stieglmeier M."/>
            <person name="Klingl A."/>
            <person name="Woyke T."/>
            <person name="Ryan C.M."/>
            <person name="Banfield J.F."/>
        </authorList>
    </citation>
    <scope>NUCLEOTIDE SEQUENCE [LARGE SCALE GENOMIC DNA]</scope>
</reference>
<organism evidence="2 3">
    <name type="scientific">Candidatus Harrisonbacteria bacterium CG10_big_fil_rev_8_21_14_0_10_49_15</name>
    <dbReference type="NCBI Taxonomy" id="1974587"/>
    <lineage>
        <taxon>Bacteria</taxon>
        <taxon>Candidatus Harrisoniibacteriota</taxon>
    </lineage>
</organism>
<feature type="transmembrane region" description="Helical" evidence="1">
    <location>
        <begin position="20"/>
        <end position="46"/>
    </location>
</feature>
<comment type="caution">
    <text evidence="2">The sequence shown here is derived from an EMBL/GenBank/DDBJ whole genome shotgun (WGS) entry which is preliminary data.</text>
</comment>